<keyword evidence="1" id="KW-0560">Oxidoreductase</keyword>
<accession>A0A4Q9KEK0</accession>
<keyword evidence="2 5" id="KW-0503">Monooxygenase</keyword>
<evidence type="ECO:0000313" key="6">
    <source>
        <dbReference type="Proteomes" id="UP000292373"/>
    </source>
</evidence>
<dbReference type="Proteomes" id="UP000292373">
    <property type="component" value="Unassembled WGS sequence"/>
</dbReference>
<comment type="caution">
    <text evidence="5">The sequence shown here is derived from an EMBL/GenBank/DDBJ whole genome shotgun (WGS) entry which is preliminary data.</text>
</comment>
<comment type="similarity">
    <text evidence="3">Belongs to the 3-hydroxybenzoate 6-hydroxylase family.</text>
</comment>
<evidence type="ECO:0000256" key="3">
    <source>
        <dbReference type="ARBA" id="ARBA00024018"/>
    </source>
</evidence>
<dbReference type="AlphaFoldDB" id="A0A4Q9KEK0"/>
<dbReference type="RefSeq" id="WP_131167549.1">
    <property type="nucleotide sequence ID" value="NZ_SDMQ01000004.1"/>
</dbReference>
<dbReference type="InterPro" id="IPR044560">
    <property type="entry name" value="MOase"/>
</dbReference>
<gene>
    <name evidence="5" type="ORF">ET989_05455</name>
</gene>
<feature type="domain" description="FAD-binding" evidence="4">
    <location>
        <begin position="122"/>
        <end position="309"/>
    </location>
</feature>
<dbReference type="GO" id="GO:0004497">
    <property type="term" value="F:monooxygenase activity"/>
    <property type="evidence" value="ECO:0007669"/>
    <property type="project" value="UniProtKB-KW"/>
</dbReference>
<dbReference type="Gene3D" id="3.50.50.60">
    <property type="entry name" value="FAD/NAD(P)-binding domain"/>
    <property type="match status" value="1"/>
</dbReference>
<name>A0A4Q9KEK0_9ACTN</name>
<evidence type="ECO:0000256" key="1">
    <source>
        <dbReference type="ARBA" id="ARBA00023002"/>
    </source>
</evidence>
<evidence type="ECO:0000256" key="2">
    <source>
        <dbReference type="ARBA" id="ARBA00023033"/>
    </source>
</evidence>
<dbReference type="Pfam" id="PF01494">
    <property type="entry name" value="FAD_binding_3"/>
    <property type="match status" value="1"/>
</dbReference>
<evidence type="ECO:0000313" key="5">
    <source>
        <dbReference type="EMBL" id="TBT85900.1"/>
    </source>
</evidence>
<sequence>MGTISVVGGGIAGLALAATLDPERWSVTLHEQAPDRPPAGAGLVLWPDVMAALDSIGVGDTVRANARLIDRFELADGARRTLHVIENRSAHLVTRPHLLKALDAAVPASVIRSTGRVESPDALAGDLVVGADGVHSVVRRTMLGGGPARKVGVAALRGLSPVATDGMVELWQDGALCGLSPTASGESNWYLAHRANGEFANISAWDDATAHRVALALAARFGAEAEALIGATTPAAILRQDLWVAPARWRLSSGRAVLIGDAAHAMAPNLGRGACASILDAVALGQALNTMDIPRALRQYQRTRAARTQGLRAASSLAMKVSMLERGAGLRDRLVRLGG</sequence>
<reference evidence="5 6" key="1">
    <citation type="submission" date="2019-01" db="EMBL/GenBank/DDBJ databases">
        <title>Lactibacter flavus gen. nov., sp. nov., a novel bacterium of the family Propionibacteriaceae isolated from raw milk and dairy products.</title>
        <authorList>
            <person name="Huptas C."/>
            <person name="Wenning M."/>
            <person name="Breitenwieser F."/>
            <person name="Doll E."/>
            <person name="Von Neubeck M."/>
            <person name="Busse H.-J."/>
            <person name="Scherer S."/>
        </authorList>
    </citation>
    <scope>NUCLEOTIDE SEQUENCE [LARGE SCALE GENOMIC DNA]</scope>
    <source>
        <strain evidence="5 6">KCTC 33808</strain>
    </source>
</reference>
<protein>
    <submittedName>
        <fullName evidence="5">FAD-binding monooxygenase</fullName>
    </submittedName>
</protein>
<dbReference type="OrthoDB" id="3212532at2"/>
<dbReference type="PANTHER" id="PTHR45934">
    <property type="entry name" value="FAD/NAD(P)-BINDING OXIDOREDUCTASE FAMILY PROTEIN"/>
    <property type="match status" value="1"/>
</dbReference>
<proteinExistence type="inferred from homology"/>
<dbReference type="PRINTS" id="PR00420">
    <property type="entry name" value="RNGMNOXGNASE"/>
</dbReference>
<dbReference type="GO" id="GO:0071949">
    <property type="term" value="F:FAD binding"/>
    <property type="evidence" value="ECO:0007669"/>
    <property type="project" value="InterPro"/>
</dbReference>
<organism evidence="5 6">
    <name type="scientific">Propioniciclava sinopodophylli</name>
    <dbReference type="NCBI Taxonomy" id="1837344"/>
    <lineage>
        <taxon>Bacteria</taxon>
        <taxon>Bacillati</taxon>
        <taxon>Actinomycetota</taxon>
        <taxon>Actinomycetes</taxon>
        <taxon>Propionibacteriales</taxon>
        <taxon>Propionibacteriaceae</taxon>
        <taxon>Propioniciclava</taxon>
    </lineage>
</organism>
<dbReference type="SUPFAM" id="SSF51905">
    <property type="entry name" value="FAD/NAD(P)-binding domain"/>
    <property type="match status" value="1"/>
</dbReference>
<dbReference type="InterPro" id="IPR036188">
    <property type="entry name" value="FAD/NAD-bd_sf"/>
</dbReference>
<dbReference type="EMBL" id="SDMQ01000004">
    <property type="protein sequence ID" value="TBT85900.1"/>
    <property type="molecule type" value="Genomic_DNA"/>
</dbReference>
<dbReference type="PANTHER" id="PTHR45934:SF9">
    <property type="entry name" value="FAD_NAD(P)-BINDING OXIDOREDUCTASE FAMILY PROTEIN"/>
    <property type="match status" value="1"/>
</dbReference>
<dbReference type="InterPro" id="IPR002938">
    <property type="entry name" value="FAD-bd"/>
</dbReference>
<keyword evidence="6" id="KW-1185">Reference proteome</keyword>
<evidence type="ECO:0000259" key="4">
    <source>
        <dbReference type="Pfam" id="PF01494"/>
    </source>
</evidence>